<accession>A0A533Q7M9</accession>
<comment type="caution">
    <text evidence="1">The sequence shown here is derived from an EMBL/GenBank/DDBJ whole genome shotgun (WGS) entry which is preliminary data.</text>
</comment>
<dbReference type="Gene3D" id="3.30.70.1290">
    <property type="entry name" value="Transposase IS200-like"/>
    <property type="match status" value="1"/>
</dbReference>
<dbReference type="Proteomes" id="UP000319783">
    <property type="component" value="Unassembled WGS sequence"/>
</dbReference>
<evidence type="ECO:0000313" key="2">
    <source>
        <dbReference type="Proteomes" id="UP000319783"/>
    </source>
</evidence>
<dbReference type="AlphaFoldDB" id="A0A533Q7M9"/>
<gene>
    <name evidence="1" type="ORF">JETT_3101</name>
</gene>
<evidence type="ECO:0000313" key="1">
    <source>
        <dbReference type="EMBL" id="TLD40638.1"/>
    </source>
</evidence>
<organism evidence="1 2">
    <name type="scientific">Candidatus Jettenia ecosi</name>
    <dbReference type="NCBI Taxonomy" id="2494326"/>
    <lineage>
        <taxon>Bacteria</taxon>
        <taxon>Pseudomonadati</taxon>
        <taxon>Planctomycetota</taxon>
        <taxon>Candidatus Brocadiia</taxon>
        <taxon>Candidatus Brocadiales</taxon>
        <taxon>Candidatus Brocadiaceae</taxon>
        <taxon>Candidatus Jettenia</taxon>
    </lineage>
</organism>
<dbReference type="GO" id="GO:0006313">
    <property type="term" value="P:DNA transposition"/>
    <property type="evidence" value="ECO:0007669"/>
    <property type="project" value="InterPro"/>
</dbReference>
<name>A0A533Q7M9_9BACT</name>
<dbReference type="EMBL" id="SULG01000089">
    <property type="protein sequence ID" value="TLD40638.1"/>
    <property type="molecule type" value="Genomic_DNA"/>
</dbReference>
<protein>
    <recommendedName>
        <fullName evidence="3">Transposase</fullName>
    </recommendedName>
</protein>
<evidence type="ECO:0008006" key="3">
    <source>
        <dbReference type="Google" id="ProtNLM"/>
    </source>
</evidence>
<dbReference type="InterPro" id="IPR036515">
    <property type="entry name" value="Transposase_17_sf"/>
</dbReference>
<dbReference type="SUPFAM" id="SSF143422">
    <property type="entry name" value="Transposase IS200-like"/>
    <property type="match status" value="1"/>
</dbReference>
<sequence>MSEYRRLYRQQGWYFFTVVTYNREKILIQPDNSYTAKTIIQLCDEETSL</sequence>
<dbReference type="GO" id="GO:0003677">
    <property type="term" value="F:DNA binding"/>
    <property type="evidence" value="ECO:0007669"/>
    <property type="project" value="InterPro"/>
</dbReference>
<dbReference type="GO" id="GO:0004803">
    <property type="term" value="F:transposase activity"/>
    <property type="evidence" value="ECO:0007669"/>
    <property type="project" value="InterPro"/>
</dbReference>
<proteinExistence type="predicted"/>
<reference evidence="1 2" key="1">
    <citation type="submission" date="2019-04" db="EMBL/GenBank/DDBJ databases">
        <title>Genome of a novel bacterium Candidatus Jettenia ecosi reconstructed from metagenome of an anammox bioreactor.</title>
        <authorList>
            <person name="Mardanov A.V."/>
            <person name="Beletsky A.V."/>
            <person name="Ravin N.V."/>
            <person name="Botchkova E.A."/>
            <person name="Litti Y.V."/>
            <person name="Nozhevnikova A.N."/>
        </authorList>
    </citation>
    <scope>NUCLEOTIDE SEQUENCE [LARGE SCALE GENOMIC DNA]</scope>
    <source>
        <strain evidence="1">J2</strain>
    </source>
</reference>